<name>A0ABT3NCC5_9BACT</name>
<reference evidence="1 2" key="1">
    <citation type="submission" date="2022-11" db="EMBL/GenBank/DDBJ databases">
        <title>Desulfobotulus tamanensis H1 sp. nov. - anaerobic, alkaliphilic, sulphate reducing bacterium isolated from terrestrial mud volcano.</title>
        <authorList>
            <person name="Frolova A."/>
            <person name="Merkel A.Y."/>
            <person name="Slobodkin A.I."/>
        </authorList>
    </citation>
    <scope>NUCLEOTIDE SEQUENCE [LARGE SCALE GENOMIC DNA]</scope>
    <source>
        <strain evidence="1 2">H1</strain>
    </source>
</reference>
<proteinExistence type="predicted"/>
<dbReference type="EMBL" id="JAPFPW010000022">
    <property type="protein sequence ID" value="MCW7755111.1"/>
    <property type="molecule type" value="Genomic_DNA"/>
</dbReference>
<keyword evidence="2" id="KW-1185">Reference proteome</keyword>
<evidence type="ECO:0000313" key="1">
    <source>
        <dbReference type="EMBL" id="MCW7755111.1"/>
    </source>
</evidence>
<gene>
    <name evidence="1" type="ORF">OOT00_14075</name>
</gene>
<comment type="caution">
    <text evidence="1">The sequence shown here is derived from an EMBL/GenBank/DDBJ whole genome shotgun (WGS) entry which is preliminary data.</text>
</comment>
<sequence length="92" mass="10542">MLHPVFSQYMQASICQQKTMYGRYIDSLVMIQAEMEKNLAHAYADFHAIPPEVLDMMQDMGLRMNAFRSTYKKLVNAQFDYCMGLFGGSSGK</sequence>
<organism evidence="1 2">
    <name type="scientific">Desulfobotulus pelophilus</name>
    <dbReference type="NCBI Taxonomy" id="2823377"/>
    <lineage>
        <taxon>Bacteria</taxon>
        <taxon>Pseudomonadati</taxon>
        <taxon>Thermodesulfobacteriota</taxon>
        <taxon>Desulfobacteria</taxon>
        <taxon>Desulfobacterales</taxon>
        <taxon>Desulfobacteraceae</taxon>
        <taxon>Desulfobotulus</taxon>
    </lineage>
</organism>
<protein>
    <submittedName>
        <fullName evidence="1">Uncharacterized protein</fullName>
    </submittedName>
</protein>
<accession>A0ABT3NCC5</accession>
<dbReference type="RefSeq" id="WP_265426031.1">
    <property type="nucleotide sequence ID" value="NZ_JAPFPW010000022.1"/>
</dbReference>
<dbReference type="Proteomes" id="UP001209681">
    <property type="component" value="Unassembled WGS sequence"/>
</dbReference>
<evidence type="ECO:0000313" key="2">
    <source>
        <dbReference type="Proteomes" id="UP001209681"/>
    </source>
</evidence>